<feature type="domain" description="CUB" evidence="4">
    <location>
        <begin position="2"/>
        <end position="113"/>
    </location>
</feature>
<dbReference type="PROSITE" id="PS01180">
    <property type="entry name" value="CUB"/>
    <property type="match status" value="1"/>
</dbReference>
<dbReference type="Gene3D" id="2.60.120.290">
    <property type="entry name" value="Spermadhesin, CUB domain"/>
    <property type="match status" value="1"/>
</dbReference>
<evidence type="ECO:0000313" key="5">
    <source>
        <dbReference type="Ensembl" id="ENSGAGP00000001434.1"/>
    </source>
</evidence>
<evidence type="ECO:0000313" key="6">
    <source>
        <dbReference type="Proteomes" id="UP000291020"/>
    </source>
</evidence>
<proteinExistence type="predicted"/>
<dbReference type="PANTHER" id="PTHR24251:SF37">
    <property type="entry name" value="CUB DOMAIN-CONTAINING PROTEIN"/>
    <property type="match status" value="1"/>
</dbReference>
<reference evidence="5" key="2">
    <citation type="submission" date="2025-08" db="UniProtKB">
        <authorList>
            <consortium name="Ensembl"/>
        </authorList>
    </citation>
    <scope>IDENTIFICATION</scope>
</reference>
<evidence type="ECO:0000256" key="3">
    <source>
        <dbReference type="PROSITE-ProRule" id="PRU00059"/>
    </source>
</evidence>
<dbReference type="PANTHER" id="PTHR24251">
    <property type="entry name" value="OVOCHYMASE-RELATED"/>
    <property type="match status" value="1"/>
</dbReference>
<dbReference type="Ensembl" id="ENSGAGT00000001623.1">
    <property type="protein sequence ID" value="ENSGAGP00000001434.1"/>
    <property type="gene ID" value="ENSGAGG00000001150.1"/>
</dbReference>
<evidence type="ECO:0000259" key="4">
    <source>
        <dbReference type="PROSITE" id="PS01180"/>
    </source>
</evidence>
<protein>
    <recommendedName>
        <fullName evidence="4">CUB domain-containing protein</fullName>
    </recommendedName>
</protein>
<dbReference type="FunFam" id="2.60.120.290:FF:000001">
    <property type="entry name" value="CUB and sushi domain-containing protein 3 isoform X1"/>
    <property type="match status" value="1"/>
</dbReference>
<keyword evidence="2" id="KW-1015">Disulfide bond</keyword>
<evidence type="ECO:0000256" key="1">
    <source>
        <dbReference type="ARBA" id="ARBA00022737"/>
    </source>
</evidence>
<dbReference type="CDD" id="cd00041">
    <property type="entry name" value="CUB"/>
    <property type="match status" value="1"/>
</dbReference>
<evidence type="ECO:0000256" key="2">
    <source>
        <dbReference type="ARBA" id="ARBA00023157"/>
    </source>
</evidence>
<sequence>MCDTYLRGPSGVITSPNYPVQYDNNAYCVWVITALNPAKVIKLTFEEFDLERGYDTLTVGDGGQAGDQKTVLYVLTGTTVPDLIVSTNHQMWLLFQTDSVRNLLGFKATYEGNLSSVLGVCLPQKKQGCGLVWILSSQDM</sequence>
<dbReference type="SUPFAM" id="SSF49854">
    <property type="entry name" value="Spermadhesin, CUB domain"/>
    <property type="match status" value="1"/>
</dbReference>
<dbReference type="Pfam" id="PF00431">
    <property type="entry name" value="CUB"/>
    <property type="match status" value="1"/>
</dbReference>
<dbReference type="InterPro" id="IPR000859">
    <property type="entry name" value="CUB_dom"/>
</dbReference>
<dbReference type="SMART" id="SM00042">
    <property type="entry name" value="CUB"/>
    <property type="match status" value="1"/>
</dbReference>
<dbReference type="STRING" id="38772.ENSGAGP00000001434"/>
<name>A0A452GIF0_9SAUR</name>
<reference evidence="6" key="1">
    <citation type="journal article" date="2017" name="PLoS ONE">
        <title>The Agassiz's desert tortoise genome provides a resource for the conservation of a threatened species.</title>
        <authorList>
            <person name="Tollis M."/>
            <person name="DeNardo D.F."/>
            <person name="Cornelius J.A."/>
            <person name="Dolby G.A."/>
            <person name="Edwards T."/>
            <person name="Henen B.T."/>
            <person name="Karl A.E."/>
            <person name="Murphy R.W."/>
            <person name="Kusumi K."/>
        </authorList>
    </citation>
    <scope>NUCLEOTIDE SEQUENCE [LARGE SCALE GENOMIC DNA]</scope>
</reference>
<reference evidence="5" key="3">
    <citation type="submission" date="2025-09" db="UniProtKB">
        <authorList>
            <consortium name="Ensembl"/>
        </authorList>
    </citation>
    <scope>IDENTIFICATION</scope>
</reference>
<dbReference type="InterPro" id="IPR035914">
    <property type="entry name" value="Sperma_CUB_dom_sf"/>
</dbReference>
<organism evidence="5 6">
    <name type="scientific">Gopherus agassizii</name>
    <name type="common">Agassiz's desert tortoise</name>
    <dbReference type="NCBI Taxonomy" id="38772"/>
    <lineage>
        <taxon>Eukaryota</taxon>
        <taxon>Metazoa</taxon>
        <taxon>Chordata</taxon>
        <taxon>Craniata</taxon>
        <taxon>Vertebrata</taxon>
        <taxon>Euteleostomi</taxon>
        <taxon>Archelosauria</taxon>
        <taxon>Testudinata</taxon>
        <taxon>Testudines</taxon>
        <taxon>Cryptodira</taxon>
        <taxon>Durocryptodira</taxon>
        <taxon>Testudinoidea</taxon>
        <taxon>Testudinidae</taxon>
        <taxon>Gopherus</taxon>
    </lineage>
</organism>
<keyword evidence="1" id="KW-0677">Repeat</keyword>
<accession>A0A452GIF0</accession>
<keyword evidence="6" id="KW-1185">Reference proteome</keyword>
<comment type="caution">
    <text evidence="3">Lacks conserved residue(s) required for the propagation of feature annotation.</text>
</comment>
<dbReference type="Proteomes" id="UP000291020">
    <property type="component" value="Unassembled WGS sequence"/>
</dbReference>
<dbReference type="AlphaFoldDB" id="A0A452GIF0"/>